<dbReference type="Proteomes" id="UP001314205">
    <property type="component" value="Unassembled WGS sequence"/>
</dbReference>
<evidence type="ECO:0000313" key="5">
    <source>
        <dbReference type="Proteomes" id="UP001314205"/>
    </source>
</evidence>
<protein>
    <recommendedName>
        <fullName evidence="6">Transposase</fullName>
    </recommendedName>
</protein>
<feature type="domain" description="Transposable element P transposase-like RNase H C-terminal" evidence="3">
    <location>
        <begin position="330"/>
        <end position="361"/>
    </location>
</feature>
<dbReference type="Pfam" id="PF21787">
    <property type="entry name" value="TNP-like_RNaseH_N"/>
    <property type="match status" value="1"/>
</dbReference>
<evidence type="ECO:0000313" key="4">
    <source>
        <dbReference type="EMBL" id="CAK1598222.1"/>
    </source>
</evidence>
<gene>
    <name evidence="4" type="ORF">PARMNEM_LOCUS17244</name>
</gene>
<accession>A0AAV1LVN7</accession>
<evidence type="ECO:0000259" key="1">
    <source>
        <dbReference type="Pfam" id="PF21787"/>
    </source>
</evidence>
<dbReference type="InterPro" id="IPR048365">
    <property type="entry name" value="TNP-like_RNaseH_N"/>
</dbReference>
<dbReference type="EMBL" id="CAVLGL010000101">
    <property type="protein sequence ID" value="CAK1598222.1"/>
    <property type="molecule type" value="Genomic_DNA"/>
</dbReference>
<dbReference type="Pfam" id="PF21789">
    <property type="entry name" value="TNP-like_RNaseH_C"/>
    <property type="match status" value="1"/>
</dbReference>
<evidence type="ECO:0000259" key="2">
    <source>
        <dbReference type="Pfam" id="PF21788"/>
    </source>
</evidence>
<dbReference type="AlphaFoldDB" id="A0AAV1LVN7"/>
<comment type="caution">
    <text evidence="4">The sequence shown here is derived from an EMBL/GenBank/DDBJ whole genome shotgun (WGS) entry which is preliminary data.</text>
</comment>
<reference evidence="4 5" key="1">
    <citation type="submission" date="2023-11" db="EMBL/GenBank/DDBJ databases">
        <authorList>
            <person name="Hedman E."/>
            <person name="Englund M."/>
            <person name="Stromberg M."/>
            <person name="Nyberg Akerstrom W."/>
            <person name="Nylinder S."/>
            <person name="Jareborg N."/>
            <person name="Kallberg Y."/>
            <person name="Kronander E."/>
        </authorList>
    </citation>
    <scope>NUCLEOTIDE SEQUENCE [LARGE SCALE GENOMIC DNA]</scope>
</reference>
<feature type="domain" description="Transposable element P transposase-like GTP-binding insertion" evidence="2">
    <location>
        <begin position="135"/>
        <end position="253"/>
    </location>
</feature>
<organism evidence="4 5">
    <name type="scientific">Parnassius mnemosyne</name>
    <name type="common">clouded apollo</name>
    <dbReference type="NCBI Taxonomy" id="213953"/>
    <lineage>
        <taxon>Eukaryota</taxon>
        <taxon>Metazoa</taxon>
        <taxon>Ecdysozoa</taxon>
        <taxon>Arthropoda</taxon>
        <taxon>Hexapoda</taxon>
        <taxon>Insecta</taxon>
        <taxon>Pterygota</taxon>
        <taxon>Neoptera</taxon>
        <taxon>Endopterygota</taxon>
        <taxon>Lepidoptera</taxon>
        <taxon>Glossata</taxon>
        <taxon>Ditrysia</taxon>
        <taxon>Papilionoidea</taxon>
        <taxon>Papilionidae</taxon>
        <taxon>Parnassiinae</taxon>
        <taxon>Parnassini</taxon>
        <taxon>Parnassius</taxon>
        <taxon>Driopa</taxon>
    </lineage>
</organism>
<feature type="domain" description="Transposable element P transposase-like RNase H" evidence="1">
    <location>
        <begin position="1"/>
        <end position="100"/>
    </location>
</feature>
<keyword evidence="5" id="KW-1185">Reference proteome</keyword>
<evidence type="ECO:0008006" key="6">
    <source>
        <dbReference type="Google" id="ProtNLM"/>
    </source>
</evidence>
<dbReference type="InterPro" id="IPR048366">
    <property type="entry name" value="TNP-like_GBD"/>
</dbReference>
<proteinExistence type="predicted"/>
<evidence type="ECO:0000259" key="3">
    <source>
        <dbReference type="Pfam" id="PF21789"/>
    </source>
</evidence>
<sequence length="584" mass="67173">MTLKANLTYNERKDKVIGFATDGRKTRPDYADHAQVFMVRGLIKNYKQPVSYTFSAGTTSGPELSVQLKEVIKELQRAGLIVIATVCDQGTNNRQAIKLLIQETRGIFIKSGREPVENMFLVNDQEVIPLFDPPHLIKCIRNNLLTKNLTYVASDKQLRTAKWQHVELLLKENPGYKGIRLMPKLTDNHVILNKISKMKVKYATQIFSQTVASNMGYLADKGILPEECKETADILLFFDQLFDSLNGSYTKLKQHGKPLLGPARPNSSHNNVWNKAKIELRNMKFTNIVTGKTEKVPTLENWVWTLDGVQILLNKLKNDYGVTSVWMRHLNQDPIENFFGAIRSHGCRNTNPTAERFESAYTSLLINNISSVHAPGANCEKDYCEVLYTLIIDDCQATVTSEVESIPTVQVTDLNEKKKDPRVLGAVQFVSGYFVRSARKKIFKNCQQCTKDMVASQENEYIKRREYAGKRWLVSPSESLLSCISAMQDITNEILKRNLYYENMKEFIKTIILLHIEFDFLNCSRHKDKVIEFVINLSCRFFINNYCKDINKILKGRRDSNDDEDVFQIKAKKYFHKCFKRRNK</sequence>
<dbReference type="Pfam" id="PF21788">
    <property type="entry name" value="TNP-like_GBD"/>
    <property type="match status" value="1"/>
</dbReference>
<name>A0AAV1LVN7_9NEOP</name>
<dbReference type="InterPro" id="IPR048367">
    <property type="entry name" value="TNP-like_RNaseH_C"/>
</dbReference>